<reference evidence="9" key="1">
    <citation type="submission" date="2016-09" db="EMBL/GenBank/DDBJ databases">
        <authorList>
            <person name="Guldener U."/>
        </authorList>
    </citation>
    <scope>NUCLEOTIDE SEQUENCE [LARGE SCALE GENOMIC DNA]</scope>
    <source>
        <strain evidence="9">V64-1</strain>
    </source>
</reference>
<evidence type="ECO:0000256" key="3">
    <source>
        <dbReference type="ARBA" id="ARBA00022692"/>
    </source>
</evidence>
<dbReference type="VEuPathDB" id="FungiDB:FOC1_g10013086"/>
<dbReference type="PANTHER" id="PTHR28286">
    <property type="match status" value="1"/>
</dbReference>
<feature type="transmembrane region" description="Helical" evidence="7">
    <location>
        <begin position="129"/>
        <end position="149"/>
    </location>
</feature>
<feature type="transmembrane region" description="Helical" evidence="7">
    <location>
        <begin position="189"/>
        <end position="210"/>
    </location>
</feature>
<evidence type="ECO:0000256" key="1">
    <source>
        <dbReference type="ARBA" id="ARBA00004141"/>
    </source>
</evidence>
<name>A0A2H3TV75_FUSOX</name>
<dbReference type="InterPro" id="IPR043476">
    <property type="entry name" value="Yro2-like_7TM"/>
</dbReference>
<dbReference type="OrthoDB" id="536545at2759"/>
<keyword evidence="3 7" id="KW-0812">Transmembrane</keyword>
<feature type="transmembrane region" description="Helical" evidence="7">
    <location>
        <begin position="222"/>
        <end position="243"/>
    </location>
</feature>
<feature type="transmembrane region" description="Helical" evidence="7">
    <location>
        <begin position="57"/>
        <end position="77"/>
    </location>
</feature>
<feature type="region of interest" description="Disordered" evidence="6">
    <location>
        <begin position="272"/>
        <end position="294"/>
    </location>
</feature>
<comment type="similarity">
    <text evidence="2">Belongs to the archaeal/bacterial/fungal opsin family.</text>
</comment>
<dbReference type="PANTHER" id="PTHR28286:SF1">
    <property type="entry name" value="30 KDA HEAT SHOCK PROTEIN-RELATED"/>
    <property type="match status" value="1"/>
</dbReference>
<keyword evidence="4 7" id="KW-1133">Transmembrane helix</keyword>
<dbReference type="GO" id="GO:0005783">
    <property type="term" value="C:endoplasmic reticulum"/>
    <property type="evidence" value="ECO:0007669"/>
    <property type="project" value="TreeGrafter"/>
</dbReference>
<dbReference type="VEuPathDB" id="FungiDB:FOXG_11274"/>
<feature type="transmembrane region" description="Helical" evidence="7">
    <location>
        <begin position="97"/>
        <end position="122"/>
    </location>
</feature>
<evidence type="ECO:0000313" key="9">
    <source>
        <dbReference type="Proteomes" id="UP000219369"/>
    </source>
</evidence>
<evidence type="ECO:0000256" key="4">
    <source>
        <dbReference type="ARBA" id="ARBA00022989"/>
    </source>
</evidence>
<feature type="transmembrane region" description="Helical" evidence="7">
    <location>
        <begin position="29"/>
        <end position="50"/>
    </location>
</feature>
<evidence type="ECO:0000256" key="5">
    <source>
        <dbReference type="ARBA" id="ARBA00023136"/>
    </source>
</evidence>
<dbReference type="VEuPathDB" id="FungiDB:FOC4_g10007152"/>
<dbReference type="EMBL" id="FMJY01000011">
    <property type="protein sequence ID" value="SCO92512.1"/>
    <property type="molecule type" value="Genomic_DNA"/>
</dbReference>
<keyword evidence="5 7" id="KW-0472">Membrane</keyword>
<dbReference type="SUPFAM" id="SSF81321">
    <property type="entry name" value="Family A G protein-coupled receptor-like"/>
    <property type="match status" value="1"/>
</dbReference>
<dbReference type="VEuPathDB" id="FungiDB:HZS61_000356"/>
<gene>
    <name evidence="8" type="ORF">FRV6_16640</name>
</gene>
<evidence type="ECO:0000256" key="2">
    <source>
        <dbReference type="ARBA" id="ARBA00008130"/>
    </source>
</evidence>
<proteinExistence type="inferred from homology"/>
<dbReference type="VEuPathDB" id="FungiDB:FOMG_00551"/>
<dbReference type="VEuPathDB" id="FungiDB:FOIG_00373"/>
<dbReference type="AlphaFoldDB" id="A0A2H3TV75"/>
<dbReference type="PRINTS" id="PR00251">
    <property type="entry name" value="BACTRLOPSIN"/>
</dbReference>
<dbReference type="CDD" id="cd15239">
    <property type="entry name" value="7tm_YRO2_fungal-like"/>
    <property type="match status" value="1"/>
</dbReference>
<evidence type="ECO:0000313" key="8">
    <source>
        <dbReference type="EMBL" id="SCO92512.1"/>
    </source>
</evidence>
<protein>
    <submittedName>
        <fullName evidence="8">Related to putative plasma membrane protein YRO2</fullName>
    </submittedName>
</protein>
<accession>A0A2H3TV75</accession>
<evidence type="ECO:0000256" key="6">
    <source>
        <dbReference type="SAM" id="MobiDB-lite"/>
    </source>
</evidence>
<feature type="transmembrane region" description="Helical" evidence="7">
    <location>
        <begin position="155"/>
        <end position="177"/>
    </location>
</feature>
<dbReference type="InterPro" id="IPR001425">
    <property type="entry name" value="Arc/bac/fun_rhodopsins"/>
</dbReference>
<dbReference type="GO" id="GO:0005886">
    <property type="term" value="C:plasma membrane"/>
    <property type="evidence" value="ECO:0007669"/>
    <property type="project" value="TreeGrafter"/>
</dbReference>
<dbReference type="VEuPathDB" id="FungiDB:FOZG_00555"/>
<dbReference type="Proteomes" id="UP000219369">
    <property type="component" value="Unassembled WGS sequence"/>
</dbReference>
<organism evidence="8 9">
    <name type="scientific">Fusarium oxysporum</name>
    <name type="common">Fusarium vascular wilt</name>
    <dbReference type="NCBI Taxonomy" id="5507"/>
    <lineage>
        <taxon>Eukaryota</taxon>
        <taxon>Fungi</taxon>
        <taxon>Dikarya</taxon>
        <taxon>Ascomycota</taxon>
        <taxon>Pezizomycotina</taxon>
        <taxon>Sordariomycetes</taxon>
        <taxon>Hypocreomycetidae</taxon>
        <taxon>Hypocreales</taxon>
        <taxon>Nectriaceae</taxon>
        <taxon>Fusarium</taxon>
        <taxon>Fusarium oxysporum species complex</taxon>
    </lineage>
</organism>
<sequence>MAVISARNNALGVNPPQGAAHLTTGASDWLWAVTAIYAFSFVIFYLLSFVPPNGERIFHYLFAIGLFVGAVAYYAMASDLAFTVIETSLYHSDAATYQIFFAKYVNWVVSFPVVIIGLGLISGVSWATIFFNVALAWIWIISYLCSAYTTTRYKWGFWAWGTASYIFLAIQTLWYGLSCAGRINLRSHYILLAAWANLLWLSYPIAFAVSDGGNVISVPESFIFYGILDVLFLPVIGFAILLLSRKWDYGLLNLHFTQYGRVAGREGVFPDKNTAPERSVPAATPAGHEGIVSA</sequence>
<comment type="subcellular location">
    <subcellularLocation>
        <location evidence="1">Membrane</location>
        <topology evidence="1">Multi-pass membrane protein</topology>
    </subcellularLocation>
</comment>
<evidence type="ECO:0000256" key="7">
    <source>
        <dbReference type="SAM" id="Phobius"/>
    </source>
</evidence>
<dbReference type="Gene3D" id="1.20.1070.10">
    <property type="entry name" value="Rhodopsin 7-helix transmembrane proteins"/>
    <property type="match status" value="1"/>
</dbReference>
<dbReference type="SMART" id="SM01021">
    <property type="entry name" value="Bac_rhodopsin"/>
    <property type="match status" value="1"/>
</dbReference>